<evidence type="ECO:0000259" key="3">
    <source>
        <dbReference type="PROSITE" id="PS50222"/>
    </source>
</evidence>
<name>A0A0R0LY18_9MICR</name>
<protein>
    <submittedName>
        <fullName evidence="4">Small Conductance Mechanosensitive Ion Channel (MscS) Family</fullName>
    </submittedName>
</protein>
<dbReference type="EMBL" id="LGUB01000152">
    <property type="protein sequence ID" value="KRH94024.1"/>
    <property type="molecule type" value="Genomic_DNA"/>
</dbReference>
<evidence type="ECO:0000313" key="5">
    <source>
        <dbReference type="Proteomes" id="UP000051530"/>
    </source>
</evidence>
<keyword evidence="2" id="KW-1133">Transmembrane helix</keyword>
<dbReference type="InterPro" id="IPR011992">
    <property type="entry name" value="EF-hand-dom_pair"/>
</dbReference>
<proteinExistence type="predicted"/>
<organism evidence="4 5">
    <name type="scientific">Pseudoloma neurophilia</name>
    <dbReference type="NCBI Taxonomy" id="146866"/>
    <lineage>
        <taxon>Eukaryota</taxon>
        <taxon>Fungi</taxon>
        <taxon>Fungi incertae sedis</taxon>
        <taxon>Microsporidia</taxon>
        <taxon>Pseudoloma</taxon>
    </lineage>
</organism>
<gene>
    <name evidence="4" type="ORF">M153_4190001832</name>
</gene>
<dbReference type="AlphaFoldDB" id="A0A0R0LY18"/>
<evidence type="ECO:0000256" key="1">
    <source>
        <dbReference type="ARBA" id="ARBA00022837"/>
    </source>
</evidence>
<dbReference type="PROSITE" id="PS50222">
    <property type="entry name" value="EF_HAND_2"/>
    <property type="match status" value="1"/>
</dbReference>
<dbReference type="OrthoDB" id="544685at2759"/>
<sequence length="593" mass="69992">MVSQALKDKNEINSLLDFKIYDKIEGKDLNDSNFTILVYFLIGLLIYSVALLPLSQLIEYQDQHIILISLKVSYYILVFIASNLFAETFLKLSRSYILNIFFSNDFISFFIKKRNLEIRFIFTIVFFSIIIYVNTYFIGIDLSENAFRELIVSVSILLSVSFLCFLISEMIVDYCDFISYSLNYKERVLEGKKRLKLILKLNKILPEKITNLKTYALRLFYEMLNLTQQKKPNQVVSRSQLLTESKELAVLQNDTDDMNQEKKNIHKLARRTPTQKKEETLSDKKSNISVKKENISVNEKFKLDNTQSDYFLTPEDFFNLFHSTEMFNLFDFDKNKKVTKHEFIKRYIYLYEEREKLKRALKGNLQNMFKIQVLITSLFIPFIIFILLAMTGQLTSITESFTIAGLVVFPFSFAFKSVIEELFESVIFVFFIKPFDIGDIFFAQQQTAGKNTILDTDEANLFAEKYEVVNIGILYSDFFLNGRFITLKNTSFNKFMIFNLRKSEFITHTYKLEFNKDKFLEKEEEFIGKLDDHFSDLPTSSYKLSNYSIKNQSIRMFLETKRVIPYQEIDTIEERHDNFIIYLNELTKEIDLN</sequence>
<keyword evidence="2" id="KW-0812">Transmembrane</keyword>
<feature type="domain" description="EF-hand" evidence="3">
    <location>
        <begin position="318"/>
        <end position="353"/>
    </location>
</feature>
<dbReference type="GO" id="GO:0005262">
    <property type="term" value="F:calcium channel activity"/>
    <property type="evidence" value="ECO:0007669"/>
    <property type="project" value="TreeGrafter"/>
</dbReference>
<keyword evidence="5" id="KW-1185">Reference proteome</keyword>
<feature type="transmembrane region" description="Helical" evidence="2">
    <location>
        <begin position="368"/>
        <end position="390"/>
    </location>
</feature>
<dbReference type="GO" id="GO:0006874">
    <property type="term" value="P:intracellular calcium ion homeostasis"/>
    <property type="evidence" value="ECO:0007669"/>
    <property type="project" value="TreeGrafter"/>
</dbReference>
<feature type="transmembrane region" description="Helical" evidence="2">
    <location>
        <begin position="118"/>
        <end position="138"/>
    </location>
</feature>
<dbReference type="InterPro" id="IPR002048">
    <property type="entry name" value="EF_hand_dom"/>
</dbReference>
<feature type="transmembrane region" description="Helical" evidence="2">
    <location>
        <begin position="36"/>
        <end position="54"/>
    </location>
</feature>
<comment type="caution">
    <text evidence="4">The sequence shown here is derived from an EMBL/GenBank/DDBJ whole genome shotgun (WGS) entry which is preliminary data.</text>
</comment>
<dbReference type="Proteomes" id="UP000051530">
    <property type="component" value="Unassembled WGS sequence"/>
</dbReference>
<accession>A0A0R0LY18</accession>
<dbReference type="PANTHER" id="PTHR31323:SF1">
    <property type="entry name" value="MECHANOSENSITIVE ION CHANNEL PROTEIN"/>
    <property type="match status" value="1"/>
</dbReference>
<dbReference type="PANTHER" id="PTHR31323">
    <property type="entry name" value="MECHANOSENSITIVE ION CHANNEL PROTEIN MSY2"/>
    <property type="match status" value="1"/>
</dbReference>
<feature type="transmembrane region" description="Helical" evidence="2">
    <location>
        <begin position="150"/>
        <end position="172"/>
    </location>
</feature>
<keyword evidence="2" id="KW-0472">Membrane</keyword>
<dbReference type="VEuPathDB" id="MicrosporidiaDB:M153_4190001832"/>
<evidence type="ECO:0000313" key="4">
    <source>
        <dbReference type="EMBL" id="KRH94024.1"/>
    </source>
</evidence>
<reference evidence="4 5" key="1">
    <citation type="submission" date="2015-07" db="EMBL/GenBank/DDBJ databases">
        <title>The genome of Pseudoloma neurophilia, a relevant intracellular parasite of the zebrafish.</title>
        <authorList>
            <person name="Ndikumana S."/>
            <person name="Pelin A."/>
            <person name="Sanders J."/>
            <person name="Corradi N."/>
        </authorList>
    </citation>
    <scope>NUCLEOTIDE SEQUENCE [LARGE SCALE GENOMIC DNA]</scope>
    <source>
        <strain evidence="4 5">MK1</strain>
    </source>
</reference>
<dbReference type="PROSITE" id="PS00018">
    <property type="entry name" value="EF_HAND_1"/>
    <property type="match status" value="1"/>
</dbReference>
<keyword evidence="1" id="KW-0106">Calcium</keyword>
<dbReference type="InterPro" id="IPR018247">
    <property type="entry name" value="EF_Hand_1_Ca_BS"/>
</dbReference>
<dbReference type="SUPFAM" id="SSF47473">
    <property type="entry name" value="EF-hand"/>
    <property type="match status" value="1"/>
</dbReference>
<dbReference type="GO" id="GO:0005509">
    <property type="term" value="F:calcium ion binding"/>
    <property type="evidence" value="ECO:0007669"/>
    <property type="project" value="InterPro"/>
</dbReference>
<evidence type="ECO:0000256" key="2">
    <source>
        <dbReference type="SAM" id="Phobius"/>
    </source>
</evidence>
<feature type="transmembrane region" description="Helical" evidence="2">
    <location>
        <begin position="66"/>
        <end position="86"/>
    </location>
</feature>